<sequence>MNCGRRSAVDDVRSRRTRAVDEDRRRIRWVVDEDRHRKRWTVDDDRRQRRMAVDDDRRHEPLWVAQVLQSLDRMDDLCVKFMHSVERTMSRSATIPSSSLLCSPNTHEQPTQLQRDPSVADFDFMEENQFTMSRPDPPSPPTQTEPHLTAAALSLPAAADQDLANQTPAATTAADLEMPTAAGDQAFATPAADSPTRRKRDLSPNPKSSHASVQATLQIPSPALTSAAQPSSPIHRTTRSLLSLIDPIPCSNLTQKSSETIRHSNTARLDLPATGILAGELPDSIDILRSEPQPENPQRDAGMAPENSVDIDDYPPLELPLKWRDPPQLQCQIRDSLRFQHSNRAPPPPATFSASSVVHVLSAQDISCKEFSGEIPKDIGKLQSIQKLSLAGNDFSGPLPDSIGDVDSVRSLDMSQKFPLTSNFQVTFPYPEIVKLLAKQTGLSRNQVSNGFINTKSQQLDRGEAAAMAEQSDHGNGEIELNANYILFSKNDFTVGVEISCSNSTERVESTPCSQTVRCNATDDFRTRIPTEPLKELNASPEHTVVYEDSMSGVKTGVDSERRMHPIPSFKAFLNAVKNNPPSLSSFKAFLDAVKTKRQSWSDHEMDAIHSLQLLLRGTVIGIENQIKKLTIDFQMNDPFLKQYSIIDRQQKDSQLLRRDLQTVRVGIEFIQINYLGKLQVIGKHMHLLTNAASSYHTFFVGNKKFYNQVHNLKGSIWVYCHARPLLPREMNTIIVGMHRGHKIFDPGGLLMFHTTISLSMMCLDGVELFDAVGE</sequence>
<proteinExistence type="predicted"/>
<dbReference type="PANTHER" id="PTHR47972:SF39">
    <property type="entry name" value="KINESIN-LIKE PROTEIN KIN-14I"/>
    <property type="match status" value="1"/>
</dbReference>
<dbReference type="AlphaFoldDB" id="A0A8T3A4G9"/>
<accession>A0A8T3A4G9</accession>
<dbReference type="GO" id="GO:0007018">
    <property type="term" value="P:microtubule-based movement"/>
    <property type="evidence" value="ECO:0007669"/>
    <property type="project" value="InterPro"/>
</dbReference>
<feature type="region of interest" description="Disordered" evidence="1">
    <location>
        <begin position="187"/>
        <end position="213"/>
    </location>
</feature>
<dbReference type="GO" id="GO:0015630">
    <property type="term" value="C:microtubule cytoskeleton"/>
    <property type="evidence" value="ECO:0007669"/>
    <property type="project" value="TreeGrafter"/>
</dbReference>
<gene>
    <name evidence="2" type="ORF">KFK09_025677</name>
</gene>
<dbReference type="PANTHER" id="PTHR47972">
    <property type="entry name" value="KINESIN-LIKE PROTEIN KLP-3"/>
    <property type="match status" value="1"/>
</dbReference>
<protein>
    <submittedName>
        <fullName evidence="2">Uncharacterized protein</fullName>
    </submittedName>
</protein>
<dbReference type="GO" id="GO:0008017">
    <property type="term" value="F:microtubule binding"/>
    <property type="evidence" value="ECO:0007669"/>
    <property type="project" value="TreeGrafter"/>
</dbReference>
<dbReference type="Gene3D" id="1.10.10.60">
    <property type="entry name" value="Homeodomain-like"/>
    <property type="match status" value="1"/>
</dbReference>
<dbReference type="Proteomes" id="UP000829196">
    <property type="component" value="Unassembled WGS sequence"/>
</dbReference>
<keyword evidence="3" id="KW-1185">Reference proteome</keyword>
<dbReference type="InterPro" id="IPR027640">
    <property type="entry name" value="Kinesin-like_fam"/>
</dbReference>
<name>A0A8T3A4G9_DENNO</name>
<dbReference type="GO" id="GO:0003777">
    <property type="term" value="F:microtubule motor activity"/>
    <property type="evidence" value="ECO:0007669"/>
    <property type="project" value="InterPro"/>
</dbReference>
<evidence type="ECO:0000313" key="3">
    <source>
        <dbReference type="Proteomes" id="UP000829196"/>
    </source>
</evidence>
<reference evidence="2" key="1">
    <citation type="journal article" date="2022" name="Front. Genet.">
        <title>Chromosome-Scale Assembly of the Dendrobium nobile Genome Provides Insights Into the Molecular Mechanism of the Biosynthesis of the Medicinal Active Ingredient of Dendrobium.</title>
        <authorList>
            <person name="Xu Q."/>
            <person name="Niu S.-C."/>
            <person name="Li K.-L."/>
            <person name="Zheng P.-J."/>
            <person name="Zhang X.-J."/>
            <person name="Jia Y."/>
            <person name="Liu Y."/>
            <person name="Niu Y.-X."/>
            <person name="Yu L.-H."/>
            <person name="Chen D.-F."/>
            <person name="Zhang G.-Q."/>
        </authorList>
    </citation>
    <scope>NUCLEOTIDE SEQUENCE</scope>
    <source>
        <tissue evidence="2">Leaf</tissue>
    </source>
</reference>
<evidence type="ECO:0000256" key="1">
    <source>
        <dbReference type="SAM" id="MobiDB-lite"/>
    </source>
</evidence>
<dbReference type="InterPro" id="IPR032675">
    <property type="entry name" value="LRR_dom_sf"/>
</dbReference>
<dbReference type="SUPFAM" id="SSF52058">
    <property type="entry name" value="L domain-like"/>
    <property type="match status" value="1"/>
</dbReference>
<comment type="caution">
    <text evidence="2">The sequence shown here is derived from an EMBL/GenBank/DDBJ whole genome shotgun (WGS) entry which is preliminary data.</text>
</comment>
<dbReference type="EMBL" id="JAGYWB010000018">
    <property type="protein sequence ID" value="KAI0491417.1"/>
    <property type="molecule type" value="Genomic_DNA"/>
</dbReference>
<feature type="region of interest" description="Disordered" evidence="1">
    <location>
        <begin position="287"/>
        <end position="309"/>
    </location>
</feature>
<organism evidence="2 3">
    <name type="scientific">Dendrobium nobile</name>
    <name type="common">Orchid</name>
    <dbReference type="NCBI Taxonomy" id="94219"/>
    <lineage>
        <taxon>Eukaryota</taxon>
        <taxon>Viridiplantae</taxon>
        <taxon>Streptophyta</taxon>
        <taxon>Embryophyta</taxon>
        <taxon>Tracheophyta</taxon>
        <taxon>Spermatophyta</taxon>
        <taxon>Magnoliopsida</taxon>
        <taxon>Liliopsida</taxon>
        <taxon>Asparagales</taxon>
        <taxon>Orchidaceae</taxon>
        <taxon>Epidendroideae</taxon>
        <taxon>Malaxideae</taxon>
        <taxon>Dendrobiinae</taxon>
        <taxon>Dendrobium</taxon>
    </lineage>
</organism>
<evidence type="ECO:0000313" key="2">
    <source>
        <dbReference type="EMBL" id="KAI0491417.1"/>
    </source>
</evidence>
<dbReference type="Gene3D" id="3.80.10.10">
    <property type="entry name" value="Ribonuclease Inhibitor"/>
    <property type="match status" value="1"/>
</dbReference>
<dbReference type="SMR" id="A0A8T3A4G9"/>